<dbReference type="InterPro" id="IPR002491">
    <property type="entry name" value="ABC_transptr_periplasmic_BD"/>
</dbReference>
<evidence type="ECO:0000313" key="7">
    <source>
        <dbReference type="EMBL" id="MDT0274597.1"/>
    </source>
</evidence>
<evidence type="ECO:0000256" key="2">
    <source>
        <dbReference type="ARBA" id="ARBA00008814"/>
    </source>
</evidence>
<organism evidence="7 8">
    <name type="scientific">Blastococcus goldschmidtiae</name>
    <dbReference type="NCBI Taxonomy" id="3075546"/>
    <lineage>
        <taxon>Bacteria</taxon>
        <taxon>Bacillati</taxon>
        <taxon>Actinomycetota</taxon>
        <taxon>Actinomycetes</taxon>
        <taxon>Geodermatophilales</taxon>
        <taxon>Geodermatophilaceae</taxon>
        <taxon>Blastococcus</taxon>
    </lineage>
</organism>
<evidence type="ECO:0000313" key="8">
    <source>
        <dbReference type="Proteomes" id="UP001183222"/>
    </source>
</evidence>
<feature type="signal peptide" evidence="5">
    <location>
        <begin position="1"/>
        <end position="22"/>
    </location>
</feature>
<dbReference type="PANTHER" id="PTHR30532">
    <property type="entry name" value="IRON III DICITRATE-BINDING PERIPLASMIC PROTEIN"/>
    <property type="match status" value="1"/>
</dbReference>
<dbReference type="SUPFAM" id="SSF53807">
    <property type="entry name" value="Helical backbone' metal receptor"/>
    <property type="match status" value="1"/>
</dbReference>
<dbReference type="Gene3D" id="3.40.50.1980">
    <property type="entry name" value="Nitrogenase molybdenum iron protein domain"/>
    <property type="match status" value="2"/>
</dbReference>
<dbReference type="PANTHER" id="PTHR30532:SF24">
    <property type="entry name" value="FERRIC ENTEROBACTIN-BINDING PERIPLASMIC PROTEIN FEPB"/>
    <property type="match status" value="1"/>
</dbReference>
<dbReference type="Proteomes" id="UP001183222">
    <property type="component" value="Unassembled WGS sequence"/>
</dbReference>
<evidence type="ECO:0000259" key="6">
    <source>
        <dbReference type="Pfam" id="PF01497"/>
    </source>
</evidence>
<comment type="similarity">
    <text evidence="2">Belongs to the bacterial solute-binding protein 8 family.</text>
</comment>
<name>A0ABU2K320_9ACTN</name>
<proteinExistence type="inferred from homology"/>
<dbReference type="RefSeq" id="WP_311343443.1">
    <property type="nucleotide sequence ID" value="NZ_JAVREI010000001.1"/>
</dbReference>
<evidence type="ECO:0000256" key="4">
    <source>
        <dbReference type="ARBA" id="ARBA00022729"/>
    </source>
</evidence>
<comment type="caution">
    <text evidence="7">The sequence shown here is derived from an EMBL/GenBank/DDBJ whole genome shotgun (WGS) entry which is preliminary data.</text>
</comment>
<dbReference type="PROSITE" id="PS51257">
    <property type="entry name" value="PROKAR_LIPOPROTEIN"/>
    <property type="match status" value="1"/>
</dbReference>
<gene>
    <name evidence="7" type="ORF">RM425_01655</name>
</gene>
<reference evidence="8" key="1">
    <citation type="submission" date="2023-07" db="EMBL/GenBank/DDBJ databases">
        <title>30 novel species of actinomycetes from the DSMZ collection.</title>
        <authorList>
            <person name="Nouioui I."/>
        </authorList>
    </citation>
    <scope>NUCLEOTIDE SEQUENCE [LARGE SCALE GENOMIC DNA]</scope>
    <source>
        <strain evidence="8">DSM 46792</strain>
    </source>
</reference>
<feature type="domain" description="Fe/B12 periplasmic-binding" evidence="6">
    <location>
        <begin position="103"/>
        <end position="304"/>
    </location>
</feature>
<comment type="subcellular location">
    <subcellularLocation>
        <location evidence="1">Cell envelope</location>
    </subcellularLocation>
</comment>
<dbReference type="EMBL" id="JAVREI010000001">
    <property type="protein sequence ID" value="MDT0274597.1"/>
    <property type="molecule type" value="Genomic_DNA"/>
</dbReference>
<feature type="chain" id="PRO_5046589476" evidence="5">
    <location>
        <begin position="23"/>
        <end position="335"/>
    </location>
</feature>
<evidence type="ECO:0000256" key="1">
    <source>
        <dbReference type="ARBA" id="ARBA00004196"/>
    </source>
</evidence>
<evidence type="ECO:0000256" key="5">
    <source>
        <dbReference type="SAM" id="SignalP"/>
    </source>
</evidence>
<sequence length="335" mass="35673">MHRTSRRLLGGLIALTVLGLSACSGGDDGDESSGASGEGWSFTDDLGTTVELDEAPDRVAGINDVMSSLWNYGIEPVATFGQTSTADDVAFEGRDLSDVEILGESYGDIDLEQLAAAAPDVIVTTAYPTDSEGTLDESQPLYGFESLEQQEQVGKIAPIIAIAWRGSAADVIERTAELAEALGADMDGDEVRAAREDFEAAGEALTEAAATGLTVLPVAAYADEGFYMAKAPDEPSLRMYADLGVQFVDPGGEGYYWQTAGWEDVPQYPSDILLYSLRGALPPEQMAEQPTYDLLPAVQAGQVHPWKYIGMDYAAQAAYMEELAGWLDAAEDVTP</sequence>
<keyword evidence="8" id="KW-1185">Reference proteome</keyword>
<keyword evidence="3" id="KW-0813">Transport</keyword>
<evidence type="ECO:0000256" key="3">
    <source>
        <dbReference type="ARBA" id="ARBA00022448"/>
    </source>
</evidence>
<accession>A0ABU2K320</accession>
<protein>
    <submittedName>
        <fullName evidence="7">ABC transporter substrate-binding protein</fullName>
    </submittedName>
</protein>
<dbReference type="Pfam" id="PF01497">
    <property type="entry name" value="Peripla_BP_2"/>
    <property type="match status" value="1"/>
</dbReference>
<dbReference type="InterPro" id="IPR051313">
    <property type="entry name" value="Bact_iron-sidero_bind"/>
</dbReference>
<keyword evidence="4 5" id="KW-0732">Signal</keyword>